<keyword evidence="2" id="KW-0132">Cell division</keyword>
<sequence>AVNGPFCEKNLRLLFTLLRNAHAWEPTVRSNIIIAVGDLAFRFPNAVEPWTEHIYGTRASRTSLHDPCAEVRRDALLVLTHLILNDMMKVKGYISEMVLLLEDPELPISNLARLFVHELARKPGNPVYNLLPDLLSRLSTDAEVTPAMFRRIMTLLLSKVDKDKQAESLTDRLLSRFSGVDVPQQWRDIAFCLANLPMSEKSLRKMQEAFKSFKHTLHDDEVAESFMAACAKGKKVAKGESKAVRDVAEALEKLIKEQRMELEEELEEEGMQASEEATPTGDEEETTETLEEQEEGQLEEGREPARVTVEGSENQAPSTAKARVGPAAAKQTSDAHEKTKDSKAANSRGKKRASTLSRRVLQEGN</sequence>
<evidence type="ECO:0000313" key="9">
    <source>
        <dbReference type="EMBL" id="KAK3288217.1"/>
    </source>
</evidence>
<dbReference type="GO" id="GO:0042393">
    <property type="term" value="F:histone binding"/>
    <property type="evidence" value="ECO:0007669"/>
    <property type="project" value="TreeGrafter"/>
</dbReference>
<evidence type="ECO:0000256" key="7">
    <source>
        <dbReference type="SAM" id="MobiDB-lite"/>
    </source>
</evidence>
<feature type="compositionally biased region" description="Acidic residues" evidence="7">
    <location>
        <begin position="281"/>
        <end position="298"/>
    </location>
</feature>
<dbReference type="Proteomes" id="UP001190700">
    <property type="component" value="Unassembled WGS sequence"/>
</dbReference>
<feature type="domain" description="Condensin complex subunit 1 C-terminal" evidence="8">
    <location>
        <begin position="27"/>
        <end position="193"/>
    </location>
</feature>
<dbReference type="GO" id="GO:0000779">
    <property type="term" value="C:condensed chromosome, centromeric region"/>
    <property type="evidence" value="ECO:0007669"/>
    <property type="project" value="TreeGrafter"/>
</dbReference>
<name>A0AAE0H1G9_9CHLO</name>
<dbReference type="PANTHER" id="PTHR14222">
    <property type="entry name" value="CONDENSIN"/>
    <property type="match status" value="1"/>
</dbReference>
<dbReference type="SUPFAM" id="SSF48371">
    <property type="entry name" value="ARM repeat"/>
    <property type="match status" value="1"/>
</dbReference>
<dbReference type="Pfam" id="PF12717">
    <property type="entry name" value="Cnd1"/>
    <property type="match status" value="1"/>
</dbReference>
<keyword evidence="3" id="KW-0498">Mitosis</keyword>
<evidence type="ECO:0000259" key="8">
    <source>
        <dbReference type="Pfam" id="PF12717"/>
    </source>
</evidence>
<keyword evidence="4" id="KW-0226">DNA condensation</keyword>
<dbReference type="InterPro" id="IPR032682">
    <property type="entry name" value="Cnd1_C"/>
</dbReference>
<keyword evidence="10" id="KW-1185">Reference proteome</keyword>
<comment type="caution">
    <text evidence="9">The sequence shown here is derived from an EMBL/GenBank/DDBJ whole genome shotgun (WGS) entry which is preliminary data.</text>
</comment>
<evidence type="ECO:0000256" key="4">
    <source>
        <dbReference type="ARBA" id="ARBA00023067"/>
    </source>
</evidence>
<evidence type="ECO:0000256" key="2">
    <source>
        <dbReference type="ARBA" id="ARBA00022618"/>
    </source>
</evidence>
<dbReference type="GO" id="GO:0010032">
    <property type="term" value="P:meiotic chromosome condensation"/>
    <property type="evidence" value="ECO:0007669"/>
    <property type="project" value="TreeGrafter"/>
</dbReference>
<accession>A0AAE0H1G9</accession>
<feature type="compositionally biased region" description="Low complexity" evidence="7">
    <location>
        <begin position="271"/>
        <end position="280"/>
    </location>
</feature>
<keyword evidence="5" id="KW-0539">Nucleus</keyword>
<dbReference type="InterPro" id="IPR011989">
    <property type="entry name" value="ARM-like"/>
</dbReference>
<dbReference type="GO" id="GO:0051301">
    <property type="term" value="P:cell division"/>
    <property type="evidence" value="ECO:0007669"/>
    <property type="project" value="UniProtKB-KW"/>
</dbReference>
<feature type="non-terminal residue" evidence="9">
    <location>
        <position position="1"/>
    </location>
</feature>
<evidence type="ECO:0000256" key="6">
    <source>
        <dbReference type="ARBA" id="ARBA00023306"/>
    </source>
</evidence>
<evidence type="ECO:0000313" key="10">
    <source>
        <dbReference type="Proteomes" id="UP001190700"/>
    </source>
</evidence>
<reference evidence="9 10" key="1">
    <citation type="journal article" date="2015" name="Genome Biol. Evol.">
        <title>Comparative Genomics of a Bacterivorous Green Alga Reveals Evolutionary Causalities and Consequences of Phago-Mixotrophic Mode of Nutrition.</title>
        <authorList>
            <person name="Burns J.A."/>
            <person name="Paasch A."/>
            <person name="Narechania A."/>
            <person name="Kim E."/>
        </authorList>
    </citation>
    <scope>NUCLEOTIDE SEQUENCE [LARGE SCALE GENOMIC DNA]</scope>
    <source>
        <strain evidence="9 10">PLY_AMNH</strain>
    </source>
</reference>
<dbReference type="AlphaFoldDB" id="A0AAE0H1G9"/>
<dbReference type="GO" id="GO:0005634">
    <property type="term" value="C:nucleus"/>
    <property type="evidence" value="ECO:0007669"/>
    <property type="project" value="UniProtKB-SubCell"/>
</dbReference>
<evidence type="ECO:0000256" key="3">
    <source>
        <dbReference type="ARBA" id="ARBA00022776"/>
    </source>
</evidence>
<dbReference type="EMBL" id="LGRX02000547">
    <property type="protein sequence ID" value="KAK3288217.1"/>
    <property type="molecule type" value="Genomic_DNA"/>
</dbReference>
<organism evidence="9 10">
    <name type="scientific">Cymbomonas tetramitiformis</name>
    <dbReference type="NCBI Taxonomy" id="36881"/>
    <lineage>
        <taxon>Eukaryota</taxon>
        <taxon>Viridiplantae</taxon>
        <taxon>Chlorophyta</taxon>
        <taxon>Pyramimonadophyceae</taxon>
        <taxon>Pyramimonadales</taxon>
        <taxon>Pyramimonadaceae</taxon>
        <taxon>Cymbomonas</taxon>
    </lineage>
</organism>
<feature type="region of interest" description="Disordered" evidence="7">
    <location>
        <begin position="261"/>
        <end position="365"/>
    </location>
</feature>
<protein>
    <recommendedName>
        <fullName evidence="8">Condensin complex subunit 1 C-terminal domain-containing protein</fullName>
    </recommendedName>
</protein>
<dbReference type="InterPro" id="IPR026971">
    <property type="entry name" value="CND1/NCAPD3"/>
</dbReference>
<proteinExistence type="predicted"/>
<dbReference type="Gene3D" id="1.25.10.10">
    <property type="entry name" value="Leucine-rich Repeat Variant"/>
    <property type="match status" value="1"/>
</dbReference>
<evidence type="ECO:0000256" key="1">
    <source>
        <dbReference type="ARBA" id="ARBA00004123"/>
    </source>
</evidence>
<feature type="compositionally biased region" description="Basic and acidic residues" evidence="7">
    <location>
        <begin position="333"/>
        <end position="343"/>
    </location>
</feature>
<comment type="subcellular location">
    <subcellularLocation>
        <location evidence="1">Nucleus</location>
    </subcellularLocation>
</comment>
<dbReference type="GO" id="GO:0000796">
    <property type="term" value="C:condensin complex"/>
    <property type="evidence" value="ECO:0007669"/>
    <property type="project" value="TreeGrafter"/>
</dbReference>
<dbReference type="InterPro" id="IPR016024">
    <property type="entry name" value="ARM-type_fold"/>
</dbReference>
<dbReference type="PANTHER" id="PTHR14222:SF2">
    <property type="entry name" value="CONDENSIN COMPLEX SUBUNIT 1"/>
    <property type="match status" value="1"/>
</dbReference>
<dbReference type="GO" id="GO:0007076">
    <property type="term" value="P:mitotic chromosome condensation"/>
    <property type="evidence" value="ECO:0007669"/>
    <property type="project" value="InterPro"/>
</dbReference>
<gene>
    <name evidence="9" type="ORF">CYMTET_4301</name>
</gene>
<keyword evidence="6" id="KW-0131">Cell cycle</keyword>
<evidence type="ECO:0000256" key="5">
    <source>
        <dbReference type="ARBA" id="ARBA00023242"/>
    </source>
</evidence>